<evidence type="ECO:0000256" key="3">
    <source>
        <dbReference type="ARBA" id="ARBA00022801"/>
    </source>
</evidence>
<feature type="active site" description="Acyl-ester intermediate" evidence="7">
    <location>
        <position position="274"/>
    </location>
</feature>
<dbReference type="AlphaFoldDB" id="A0A4P6K0P0"/>
<dbReference type="GO" id="GO:0008360">
    <property type="term" value="P:regulation of cell shape"/>
    <property type="evidence" value="ECO:0007669"/>
    <property type="project" value="UniProtKB-KW"/>
</dbReference>
<dbReference type="GO" id="GO:0006508">
    <property type="term" value="P:proteolysis"/>
    <property type="evidence" value="ECO:0007669"/>
    <property type="project" value="InterPro"/>
</dbReference>
<dbReference type="RefSeq" id="WP_129892768.1">
    <property type="nucleotide sequence ID" value="NZ_CP035758.1"/>
</dbReference>
<dbReference type="Proteomes" id="UP000290365">
    <property type="component" value="Chromosome"/>
</dbReference>
<name>A0A4P6K0P0_KTERU</name>
<reference evidence="13 14" key="1">
    <citation type="submission" date="2019-01" db="EMBL/GenBank/DDBJ databases">
        <title>Ktedonosporobacter rubrisoli SCAWS-G2.</title>
        <authorList>
            <person name="Huang Y."/>
            <person name="Yan B."/>
        </authorList>
    </citation>
    <scope>NUCLEOTIDE SEQUENCE [LARGE SCALE GENOMIC DNA]</scope>
    <source>
        <strain evidence="13 14">SCAWS-G2</strain>
    </source>
</reference>
<dbReference type="InterPro" id="IPR001967">
    <property type="entry name" value="Peptidase_S11_N"/>
</dbReference>
<feature type="active site" description="Proton acceptor" evidence="7">
    <location>
        <position position="277"/>
    </location>
</feature>
<feature type="compositionally biased region" description="Basic and acidic residues" evidence="10">
    <location>
        <begin position="38"/>
        <end position="56"/>
    </location>
</feature>
<organism evidence="13 14">
    <name type="scientific">Ktedonosporobacter rubrisoli</name>
    <dbReference type="NCBI Taxonomy" id="2509675"/>
    <lineage>
        <taxon>Bacteria</taxon>
        <taxon>Bacillati</taxon>
        <taxon>Chloroflexota</taxon>
        <taxon>Ktedonobacteria</taxon>
        <taxon>Ktedonobacterales</taxon>
        <taxon>Ktedonosporobacteraceae</taxon>
        <taxon>Ktedonosporobacter</taxon>
    </lineage>
</organism>
<evidence type="ECO:0000256" key="5">
    <source>
        <dbReference type="ARBA" id="ARBA00022984"/>
    </source>
</evidence>
<keyword evidence="3" id="KW-0378">Hydrolase</keyword>
<keyword evidence="6" id="KW-0961">Cell wall biogenesis/degradation</keyword>
<evidence type="ECO:0000313" key="13">
    <source>
        <dbReference type="EMBL" id="QBD81707.1"/>
    </source>
</evidence>
<feature type="domain" description="Peptidase S11 D-alanyl-D-alanine carboxypeptidase A N-terminal" evidence="12">
    <location>
        <begin position="242"/>
        <end position="471"/>
    </location>
</feature>
<dbReference type="InterPro" id="IPR012338">
    <property type="entry name" value="Beta-lactam/transpept-like"/>
</dbReference>
<feature type="compositionally biased region" description="Basic residues" evidence="10">
    <location>
        <begin position="21"/>
        <end position="34"/>
    </location>
</feature>
<protein>
    <submittedName>
        <fullName evidence="13">D-alanyl-D-alanine carboxypeptidase</fullName>
    </submittedName>
</protein>
<keyword evidence="2" id="KW-0732">Signal</keyword>
<dbReference type="KEGG" id="kbs:EPA93_39355"/>
<keyword evidence="11" id="KW-0812">Transmembrane</keyword>
<dbReference type="PANTHER" id="PTHR21581:SF33">
    <property type="entry name" value="D-ALANYL-D-ALANINE CARBOXYPEPTIDASE DACB"/>
    <property type="match status" value="1"/>
</dbReference>
<dbReference type="GO" id="GO:0009002">
    <property type="term" value="F:serine-type D-Ala-D-Ala carboxypeptidase activity"/>
    <property type="evidence" value="ECO:0007669"/>
    <property type="project" value="InterPro"/>
</dbReference>
<dbReference type="GO" id="GO:0009252">
    <property type="term" value="P:peptidoglycan biosynthetic process"/>
    <property type="evidence" value="ECO:0007669"/>
    <property type="project" value="UniProtKB-KW"/>
</dbReference>
<keyword evidence="14" id="KW-1185">Reference proteome</keyword>
<feature type="transmembrane region" description="Helical" evidence="11">
    <location>
        <begin position="176"/>
        <end position="195"/>
    </location>
</feature>
<evidence type="ECO:0000256" key="7">
    <source>
        <dbReference type="PIRSR" id="PIRSR618044-1"/>
    </source>
</evidence>
<proteinExistence type="inferred from homology"/>
<keyword evidence="13" id="KW-0645">Protease</keyword>
<keyword evidence="11" id="KW-1133">Transmembrane helix</keyword>
<feature type="compositionally biased region" description="Basic and acidic residues" evidence="10">
    <location>
        <begin position="1"/>
        <end position="16"/>
    </location>
</feature>
<evidence type="ECO:0000256" key="8">
    <source>
        <dbReference type="PIRSR" id="PIRSR618044-2"/>
    </source>
</evidence>
<evidence type="ECO:0000256" key="2">
    <source>
        <dbReference type="ARBA" id="ARBA00022729"/>
    </source>
</evidence>
<feature type="active site" evidence="7">
    <location>
        <position position="335"/>
    </location>
</feature>
<dbReference type="GO" id="GO:0071555">
    <property type="term" value="P:cell wall organization"/>
    <property type="evidence" value="ECO:0007669"/>
    <property type="project" value="UniProtKB-KW"/>
</dbReference>
<dbReference type="Gene3D" id="3.40.710.10">
    <property type="entry name" value="DD-peptidase/beta-lactamase superfamily"/>
    <property type="match status" value="1"/>
</dbReference>
<dbReference type="OrthoDB" id="7252792at2"/>
<dbReference type="PANTHER" id="PTHR21581">
    <property type="entry name" value="D-ALANYL-D-ALANINE CARBOXYPEPTIDASE"/>
    <property type="match status" value="1"/>
</dbReference>
<dbReference type="EMBL" id="CP035758">
    <property type="protein sequence ID" value="QBD81707.1"/>
    <property type="molecule type" value="Genomic_DNA"/>
</dbReference>
<evidence type="ECO:0000256" key="6">
    <source>
        <dbReference type="ARBA" id="ARBA00023316"/>
    </source>
</evidence>
<keyword evidence="5" id="KW-0573">Peptidoglycan synthesis</keyword>
<dbReference type="PRINTS" id="PR00725">
    <property type="entry name" value="DADACBPTASE1"/>
</dbReference>
<feature type="region of interest" description="Disordered" evidence="10">
    <location>
        <begin position="1"/>
        <end position="155"/>
    </location>
</feature>
<evidence type="ECO:0000256" key="11">
    <source>
        <dbReference type="SAM" id="Phobius"/>
    </source>
</evidence>
<feature type="binding site" evidence="8">
    <location>
        <position position="442"/>
    </location>
    <ligand>
        <name>substrate</name>
    </ligand>
</feature>
<dbReference type="InterPro" id="IPR018044">
    <property type="entry name" value="Peptidase_S11"/>
</dbReference>
<dbReference type="Pfam" id="PF00768">
    <property type="entry name" value="Peptidase_S11"/>
    <property type="match status" value="1"/>
</dbReference>
<dbReference type="SUPFAM" id="SSF56601">
    <property type="entry name" value="beta-lactamase/transpeptidase-like"/>
    <property type="match status" value="1"/>
</dbReference>
<evidence type="ECO:0000256" key="1">
    <source>
        <dbReference type="ARBA" id="ARBA00007164"/>
    </source>
</evidence>
<keyword evidence="4" id="KW-0133">Cell shape</keyword>
<sequence length="591" mass="65663">MPKLPPRGDERFEDIYPSHPHQPRAHASSRRKHINYYSDEHPEVPRVKRASRHLDELPAPPRAKLAPPDSPANIASRTRRPSGKSAKSHAATQEDMAPFTERLPSVYTSRQGSRKLRNDIHEPPAQDPETGKIAVTPRLRPLLHEPLTPKPRTKTKLRRRSISILTQLQDISRHRAFIPVILFVLVSLIILPIAANALRNNGSQLLSTSSNPGNSASSQPGTSRANNVHELVITPQDTDHPAPPMLARSAYLLDADTGATLYAHNPFMHLPMLSTTKLMTALIAVETGKLEQKITITDPIAHDLNQLSADSSLMGIKKGETYTLNDLLYGLLLVSGNDAAIAIADGVGKSVTNFVAEMNQRAHQLGMNDTHYMNPHGLLTTGHYSSAHDLALIGRYSMNNPIIHKISGTRQYHIAKSAEHAEHGLINGNQFLWWYPGVDGGKPGWDGAANFIQVISCTRNGHHLIGVTMHTSDWWTDMRNLMNWGFSTFNWVSPHDADISNPPIPYDNDWNYFVKDKKENTIPTADKGRYFIFTGYSVTGPILSYFDKNGGLQKLGYPVDLPKMSANVLSQRFEHATIQCDLSVQRCSTAR</sequence>
<keyword evidence="11" id="KW-0472">Membrane</keyword>
<evidence type="ECO:0000256" key="4">
    <source>
        <dbReference type="ARBA" id="ARBA00022960"/>
    </source>
</evidence>
<keyword evidence="13" id="KW-0121">Carboxypeptidase</keyword>
<comment type="similarity">
    <text evidence="1 9">Belongs to the peptidase S11 family.</text>
</comment>
<evidence type="ECO:0000256" key="10">
    <source>
        <dbReference type="SAM" id="MobiDB-lite"/>
    </source>
</evidence>
<evidence type="ECO:0000256" key="9">
    <source>
        <dbReference type="RuleBase" id="RU004016"/>
    </source>
</evidence>
<gene>
    <name evidence="13" type="ORF">EPA93_39355</name>
</gene>
<evidence type="ECO:0000313" key="14">
    <source>
        <dbReference type="Proteomes" id="UP000290365"/>
    </source>
</evidence>
<accession>A0A4P6K0P0</accession>
<evidence type="ECO:0000259" key="12">
    <source>
        <dbReference type="Pfam" id="PF00768"/>
    </source>
</evidence>